<organism evidence="2 3">
    <name type="scientific">Nocardia amikacinitolerans</name>
    <dbReference type="NCBI Taxonomy" id="756689"/>
    <lineage>
        <taxon>Bacteria</taxon>
        <taxon>Bacillati</taxon>
        <taxon>Actinomycetota</taxon>
        <taxon>Actinomycetes</taxon>
        <taxon>Mycobacteriales</taxon>
        <taxon>Nocardiaceae</taxon>
        <taxon>Nocardia</taxon>
    </lineage>
</organism>
<name>A0A285LRR5_9NOCA</name>
<evidence type="ECO:0008006" key="4">
    <source>
        <dbReference type="Google" id="ProtNLM"/>
    </source>
</evidence>
<gene>
    <name evidence="2" type="ORF">SAMN04244553_4568</name>
</gene>
<accession>A0A285LRR5</accession>
<keyword evidence="3" id="KW-1185">Reference proteome</keyword>
<dbReference type="EMBL" id="OBEG01000004">
    <property type="protein sequence ID" value="SNY87620.1"/>
    <property type="molecule type" value="Genomic_DNA"/>
</dbReference>
<reference evidence="2 3" key="1">
    <citation type="submission" date="2017-09" db="EMBL/GenBank/DDBJ databases">
        <authorList>
            <person name="Ehlers B."/>
            <person name="Leendertz F.H."/>
        </authorList>
    </citation>
    <scope>NUCLEOTIDE SEQUENCE [LARGE SCALE GENOMIC DNA]</scope>
    <source>
        <strain evidence="2 3">DSM 45537</strain>
    </source>
</reference>
<evidence type="ECO:0000256" key="1">
    <source>
        <dbReference type="SAM" id="SignalP"/>
    </source>
</evidence>
<dbReference type="Proteomes" id="UP000219565">
    <property type="component" value="Unassembled WGS sequence"/>
</dbReference>
<sequence>MKIIRSFGFAFAAAAGIVLAGSGLATADDTGSAESLTTLAELLATGSAGEAKPAANETGTGSAESLAPLLELLATGSAGEAKPAANETGTGSAESLAPLLELLATGSSSGDATK</sequence>
<protein>
    <recommendedName>
        <fullName evidence="4">Secreted protein</fullName>
    </recommendedName>
</protein>
<feature type="signal peptide" evidence="1">
    <location>
        <begin position="1"/>
        <end position="27"/>
    </location>
</feature>
<proteinExistence type="predicted"/>
<evidence type="ECO:0000313" key="2">
    <source>
        <dbReference type="EMBL" id="SNY87620.1"/>
    </source>
</evidence>
<feature type="chain" id="PRO_5013284234" description="Secreted protein" evidence="1">
    <location>
        <begin position="28"/>
        <end position="114"/>
    </location>
</feature>
<evidence type="ECO:0000313" key="3">
    <source>
        <dbReference type="Proteomes" id="UP000219565"/>
    </source>
</evidence>
<dbReference type="RefSeq" id="WP_097246531.1">
    <property type="nucleotide sequence ID" value="NZ_OBEG01000004.1"/>
</dbReference>
<keyword evidence="1" id="KW-0732">Signal</keyword>
<dbReference type="AlphaFoldDB" id="A0A285LRR5"/>